<feature type="region of interest" description="Disordered" evidence="1">
    <location>
        <begin position="206"/>
        <end position="228"/>
    </location>
</feature>
<comment type="caution">
    <text evidence="3">The sequence shown here is derived from an EMBL/GenBank/DDBJ whole genome shotgun (WGS) entry which is preliminary data.</text>
</comment>
<reference evidence="3" key="1">
    <citation type="submission" date="2023-04" db="EMBL/GenBank/DDBJ databases">
        <title>Black Yeasts Isolated from many extreme environments.</title>
        <authorList>
            <person name="Coleine C."/>
            <person name="Stajich J.E."/>
            <person name="Selbmann L."/>
        </authorList>
    </citation>
    <scope>NUCLEOTIDE SEQUENCE</scope>
    <source>
        <strain evidence="3">CCFEE 5312</strain>
    </source>
</reference>
<dbReference type="Gene3D" id="1.20.1280.50">
    <property type="match status" value="1"/>
</dbReference>
<dbReference type="Proteomes" id="UP001271007">
    <property type="component" value="Unassembled WGS sequence"/>
</dbReference>
<name>A0AAJ0D6I8_9PEZI</name>
<keyword evidence="4" id="KW-1185">Reference proteome</keyword>
<dbReference type="SUPFAM" id="SSF81383">
    <property type="entry name" value="F-box domain"/>
    <property type="match status" value="1"/>
</dbReference>
<dbReference type="EMBL" id="JAWDJX010000061">
    <property type="protein sequence ID" value="KAK3047491.1"/>
    <property type="molecule type" value="Genomic_DNA"/>
</dbReference>
<protein>
    <recommendedName>
        <fullName evidence="2">F-box domain-containing protein</fullName>
    </recommendedName>
</protein>
<dbReference type="InterPro" id="IPR001810">
    <property type="entry name" value="F-box_dom"/>
</dbReference>
<organism evidence="3 4">
    <name type="scientific">Extremus antarcticus</name>
    <dbReference type="NCBI Taxonomy" id="702011"/>
    <lineage>
        <taxon>Eukaryota</taxon>
        <taxon>Fungi</taxon>
        <taxon>Dikarya</taxon>
        <taxon>Ascomycota</taxon>
        <taxon>Pezizomycotina</taxon>
        <taxon>Dothideomycetes</taxon>
        <taxon>Dothideomycetidae</taxon>
        <taxon>Mycosphaerellales</taxon>
        <taxon>Extremaceae</taxon>
        <taxon>Extremus</taxon>
    </lineage>
</organism>
<accession>A0AAJ0D6I8</accession>
<dbReference type="AlphaFoldDB" id="A0AAJ0D6I8"/>
<gene>
    <name evidence="3" type="ORF">LTR09_011120</name>
</gene>
<evidence type="ECO:0000256" key="1">
    <source>
        <dbReference type="SAM" id="MobiDB-lite"/>
    </source>
</evidence>
<dbReference type="Pfam" id="PF00646">
    <property type="entry name" value="F-box"/>
    <property type="match status" value="1"/>
</dbReference>
<evidence type="ECO:0000313" key="3">
    <source>
        <dbReference type="EMBL" id="KAK3047491.1"/>
    </source>
</evidence>
<proteinExistence type="predicted"/>
<dbReference type="InterPro" id="IPR036047">
    <property type="entry name" value="F-box-like_dom_sf"/>
</dbReference>
<evidence type="ECO:0000313" key="4">
    <source>
        <dbReference type="Proteomes" id="UP001271007"/>
    </source>
</evidence>
<sequence>MTDITCGSLMTKNFHLFIRHVKLSLLHKVTNLNRHNHIFTPAGDRKSIIIMATATQNAFDTNELLETILFQLPTKDLLFAQKVCRHWRGVITCSTKLQQALFFKSISGRQIKYDDGSWVKLKLVVNPLLHGLVKFLDDVEILKNTTIFGWDGFDALLQKFLRSYDEADRTIVQYPVRPWLEKNASWRQMFVTQPATLDSYHVTIHPSSRFDDPVPRQPENDAEGGRPERYGELVETLKVNFTFHEESYSWWNNVSSKQRIGEILEDVDAKLSLATALNFNLSTLDLNITAHFGILENNDETDGDD</sequence>
<evidence type="ECO:0000259" key="2">
    <source>
        <dbReference type="Pfam" id="PF00646"/>
    </source>
</evidence>
<feature type="domain" description="F-box" evidence="2">
    <location>
        <begin position="62"/>
        <end position="91"/>
    </location>
</feature>